<feature type="domain" description="Ig-like SoxY" evidence="1">
    <location>
        <begin position="66"/>
        <end position="165"/>
    </location>
</feature>
<sequence>MAGVPVVPNDVYDKELHMKQNRRAVLKAGGALATLVSLGVVTAEQALASGRDGFAAKTLADALKAVGGQPATSDQVQIVSPDIAENGAVVPVGAVSKLPNTTEIYLLVEKNPTPLSAMFMIPAGTEADVQTRLKMGQSTNVLAVVKADGKLYSAVKETKVTLGGCGG</sequence>
<dbReference type="PIRSF" id="PIRSF010312">
    <property type="entry name" value="Sulphur_oxidation_SoxY"/>
    <property type="match status" value="1"/>
</dbReference>
<dbReference type="Pfam" id="PF13501">
    <property type="entry name" value="SoxY"/>
    <property type="match status" value="1"/>
</dbReference>
<dbReference type="NCBIfam" id="TIGR04488">
    <property type="entry name" value="SoxY_true_GGCGG"/>
    <property type="match status" value="1"/>
</dbReference>
<reference evidence="2 3" key="1">
    <citation type="submission" date="2019-07" db="EMBL/GenBank/DDBJ databases">
        <title>Tepidimonas fonticaldi AT-A2 draft genome.</title>
        <authorList>
            <person name="Da Costa M.S."/>
            <person name="Froufe H.J.C."/>
            <person name="Egas C."/>
            <person name="Albuquerque L."/>
        </authorList>
    </citation>
    <scope>NUCLEOTIDE SEQUENCE [LARGE SCALE GENOMIC DNA]</scope>
    <source>
        <strain evidence="2 3">AT-A2</strain>
    </source>
</reference>
<dbReference type="InterPro" id="IPR038162">
    <property type="entry name" value="SoxY_sf"/>
</dbReference>
<accession>A0A554XLA9</accession>
<dbReference type="AlphaFoldDB" id="A0A554XLA9"/>
<protein>
    <submittedName>
        <fullName evidence="2">Thiosulfate oxidation carrier protein SoxY</fullName>
    </submittedName>
</protein>
<evidence type="ECO:0000313" key="3">
    <source>
        <dbReference type="Proteomes" id="UP000316388"/>
    </source>
</evidence>
<proteinExistence type="predicted"/>
<dbReference type="Gene3D" id="2.60.40.2470">
    <property type="entry name" value="SoxY domain"/>
    <property type="match status" value="1"/>
</dbReference>
<dbReference type="EMBL" id="VJOO01000017">
    <property type="protein sequence ID" value="TSE36617.1"/>
    <property type="molecule type" value="Genomic_DNA"/>
</dbReference>
<evidence type="ECO:0000259" key="1">
    <source>
        <dbReference type="Pfam" id="PF13501"/>
    </source>
</evidence>
<dbReference type="Proteomes" id="UP000316388">
    <property type="component" value="Unassembled WGS sequence"/>
</dbReference>
<name>A0A554XLA9_9BURK</name>
<organism evidence="2 3">
    <name type="scientific">Tepidimonas fonticaldi</name>
    <dbReference type="NCBI Taxonomy" id="1101373"/>
    <lineage>
        <taxon>Bacteria</taxon>
        <taxon>Pseudomonadati</taxon>
        <taxon>Pseudomonadota</taxon>
        <taxon>Betaproteobacteria</taxon>
        <taxon>Burkholderiales</taxon>
        <taxon>Tepidimonas</taxon>
    </lineage>
</organism>
<gene>
    <name evidence="2" type="ORF">Tfont_01821</name>
</gene>
<evidence type="ECO:0000313" key="2">
    <source>
        <dbReference type="EMBL" id="TSE36617.1"/>
    </source>
</evidence>
<dbReference type="InterPro" id="IPR032711">
    <property type="entry name" value="SoxY"/>
</dbReference>
<comment type="caution">
    <text evidence="2">The sequence shown here is derived from an EMBL/GenBank/DDBJ whole genome shotgun (WGS) entry which is preliminary data.</text>
</comment>
<dbReference type="InterPro" id="IPR006311">
    <property type="entry name" value="TAT_signal"/>
</dbReference>
<dbReference type="PROSITE" id="PS51318">
    <property type="entry name" value="TAT"/>
    <property type="match status" value="1"/>
</dbReference>
<dbReference type="InterPro" id="IPR016568">
    <property type="entry name" value="Sulphur_oxidation_SoxY"/>
</dbReference>